<name>A0A6L5X4J9_9FIRM</name>
<evidence type="ECO:0008006" key="4">
    <source>
        <dbReference type="Google" id="ProtNLM"/>
    </source>
</evidence>
<dbReference type="Pfam" id="PF16945">
    <property type="entry name" value="Phage_r1t_holin"/>
    <property type="match status" value="1"/>
</dbReference>
<dbReference type="AlphaFoldDB" id="A0A6L5X4J9"/>
<reference evidence="2 3" key="1">
    <citation type="submission" date="2019-08" db="EMBL/GenBank/DDBJ databases">
        <title>In-depth cultivation of the pig gut microbiome towards novel bacterial diversity and tailored functional studies.</title>
        <authorList>
            <person name="Wylensek D."/>
            <person name="Hitch T.C.A."/>
            <person name="Clavel T."/>
        </authorList>
    </citation>
    <scope>NUCLEOTIDE SEQUENCE [LARGE SCALE GENOMIC DNA]</scope>
    <source>
        <strain evidence="2 3">Oil+RF-744-WCA-WT-11</strain>
    </source>
</reference>
<dbReference type="InterPro" id="IPR020109">
    <property type="entry name" value="Holin_r1t"/>
</dbReference>
<keyword evidence="3" id="KW-1185">Reference proteome</keyword>
<dbReference type="EMBL" id="VULZ01000001">
    <property type="protein sequence ID" value="MSS13774.1"/>
    <property type="molecule type" value="Genomic_DNA"/>
</dbReference>
<keyword evidence="1" id="KW-1133">Transmembrane helix</keyword>
<dbReference type="Proteomes" id="UP000481852">
    <property type="component" value="Unassembled WGS sequence"/>
</dbReference>
<keyword evidence="1" id="KW-0812">Transmembrane</keyword>
<keyword evidence="1" id="KW-0472">Membrane</keyword>
<evidence type="ECO:0000313" key="2">
    <source>
        <dbReference type="EMBL" id="MSS13774.1"/>
    </source>
</evidence>
<feature type="transmembrane region" description="Helical" evidence="1">
    <location>
        <begin position="41"/>
        <end position="62"/>
    </location>
</feature>
<feature type="transmembrane region" description="Helical" evidence="1">
    <location>
        <begin position="12"/>
        <end position="35"/>
    </location>
</feature>
<protein>
    <recommendedName>
        <fullName evidence="4">Holin</fullName>
    </recommendedName>
</protein>
<organism evidence="2 3">
    <name type="scientific">Porcincola intestinalis</name>
    <dbReference type="NCBI Taxonomy" id="2606632"/>
    <lineage>
        <taxon>Bacteria</taxon>
        <taxon>Bacillati</taxon>
        <taxon>Bacillota</taxon>
        <taxon>Clostridia</taxon>
        <taxon>Lachnospirales</taxon>
        <taxon>Lachnospiraceae</taxon>
        <taxon>Porcincola</taxon>
    </lineage>
</organism>
<evidence type="ECO:0000313" key="3">
    <source>
        <dbReference type="Proteomes" id="UP000481852"/>
    </source>
</evidence>
<accession>A0A6L5X4J9</accession>
<gene>
    <name evidence="2" type="ORF">FYJ35_01740</name>
</gene>
<evidence type="ECO:0000256" key="1">
    <source>
        <dbReference type="SAM" id="Phobius"/>
    </source>
</evidence>
<comment type="caution">
    <text evidence="2">The sequence shown here is derived from an EMBL/GenBank/DDBJ whole genome shotgun (WGS) entry which is preliminary data.</text>
</comment>
<sequence length="68" mass="6745">MSEKVKSYVIRAVWTAIQAAAAAAIATIGSTATIGGVDWRVVASTAGLAGVLSLLKSVAVGTPETKAS</sequence>
<dbReference type="RefSeq" id="WP_235906303.1">
    <property type="nucleotide sequence ID" value="NZ_VULZ01000001.1"/>
</dbReference>
<proteinExistence type="predicted"/>